<dbReference type="AlphaFoldDB" id="F4SB34"/>
<gene>
    <name evidence="3" type="ORF">MELLADRAFT_118594</name>
</gene>
<evidence type="ECO:0000256" key="2">
    <source>
        <dbReference type="SAM" id="MobiDB-lite"/>
    </source>
</evidence>
<dbReference type="InParanoid" id="F4SB34"/>
<name>F4SB34_MELLP</name>
<dbReference type="EMBL" id="GL883184">
    <property type="protein sequence ID" value="EGF98123.1"/>
    <property type="molecule type" value="Genomic_DNA"/>
</dbReference>
<dbReference type="GeneID" id="18926254"/>
<reference evidence="4" key="1">
    <citation type="journal article" date="2011" name="Proc. Natl. Acad. Sci. U.S.A.">
        <title>Obligate biotrophy features unraveled by the genomic analysis of rust fungi.</title>
        <authorList>
            <person name="Duplessis S."/>
            <person name="Cuomo C.A."/>
            <person name="Lin Y.-C."/>
            <person name="Aerts A."/>
            <person name="Tisserant E."/>
            <person name="Veneault-Fourrey C."/>
            <person name="Joly D.L."/>
            <person name="Hacquard S."/>
            <person name="Amselem J."/>
            <person name="Cantarel B.L."/>
            <person name="Chiu R."/>
            <person name="Coutinho P.M."/>
            <person name="Feau N."/>
            <person name="Field M."/>
            <person name="Frey P."/>
            <person name="Gelhaye E."/>
            <person name="Goldberg J."/>
            <person name="Grabherr M.G."/>
            <person name="Kodira C.D."/>
            <person name="Kohler A."/>
            <person name="Kuees U."/>
            <person name="Lindquist E.A."/>
            <person name="Lucas S.M."/>
            <person name="Mago R."/>
            <person name="Mauceli E."/>
            <person name="Morin E."/>
            <person name="Murat C."/>
            <person name="Pangilinan J.L."/>
            <person name="Park R."/>
            <person name="Pearson M."/>
            <person name="Quesneville H."/>
            <person name="Rouhier N."/>
            <person name="Sakthikumar S."/>
            <person name="Salamov A.A."/>
            <person name="Schmutz J."/>
            <person name="Selles B."/>
            <person name="Shapiro H."/>
            <person name="Tanguay P."/>
            <person name="Tuskan G.A."/>
            <person name="Henrissat B."/>
            <person name="Van de Peer Y."/>
            <person name="Rouze P."/>
            <person name="Ellis J.G."/>
            <person name="Dodds P.N."/>
            <person name="Schein J.E."/>
            <person name="Zhong S."/>
            <person name="Hamelin R.C."/>
            <person name="Grigoriev I.V."/>
            <person name="Szabo L.J."/>
            <person name="Martin F."/>
        </authorList>
    </citation>
    <scope>NUCLEOTIDE SEQUENCE [LARGE SCALE GENOMIC DNA]</scope>
    <source>
        <strain evidence="4">98AG31 / pathotype 3-4-7</strain>
    </source>
</reference>
<dbReference type="HOGENOM" id="CLU_811532_0_0_1"/>
<protein>
    <submittedName>
        <fullName evidence="3">Uncharacterized protein</fullName>
    </submittedName>
</protein>
<organism evidence="4">
    <name type="scientific">Melampsora larici-populina (strain 98AG31 / pathotype 3-4-7)</name>
    <name type="common">Poplar leaf rust fungus</name>
    <dbReference type="NCBI Taxonomy" id="747676"/>
    <lineage>
        <taxon>Eukaryota</taxon>
        <taxon>Fungi</taxon>
        <taxon>Dikarya</taxon>
        <taxon>Basidiomycota</taxon>
        <taxon>Pucciniomycotina</taxon>
        <taxon>Pucciniomycetes</taxon>
        <taxon>Pucciniales</taxon>
        <taxon>Melampsoraceae</taxon>
        <taxon>Melampsora</taxon>
    </lineage>
</organism>
<dbReference type="OrthoDB" id="2502002at2759"/>
<feature type="coiled-coil region" evidence="1">
    <location>
        <begin position="108"/>
        <end position="150"/>
    </location>
</feature>
<dbReference type="KEGG" id="mlr:MELLADRAFT_118594"/>
<dbReference type="RefSeq" id="XP_007418602.1">
    <property type="nucleotide sequence ID" value="XM_007418540.1"/>
</dbReference>
<sequence>MSSLPTLPFLTDTTTTVSSQPLLPLSQPDTTDNIRADSNQSSIEPPILRSNQPDPIDDHPASSQVWRSLLAERMARSQDDQRRLRPLEAFERAVEARRRERDAHLELAADARRREREAQRNLMDVQRETLRAAERTISLLREQIRLHDERARLSLASLIPSPAPADTPARTPTQRAALERSLSTRIASLQADIERERRRAGLSGPMRRPETEAAARVRANSLASAAVACPQEPTLTAPVPCRHHPILQGHSRGSDGSDDELRLSGCTHNSSPMEREWDRQLANGEVDANGIDLGKGRNGDGKLSATNVGHRHVEGLGLQSASEFASAFALKPCRSNGPRCLR</sequence>
<evidence type="ECO:0000313" key="3">
    <source>
        <dbReference type="EMBL" id="EGF98123.1"/>
    </source>
</evidence>
<evidence type="ECO:0000256" key="1">
    <source>
        <dbReference type="SAM" id="Coils"/>
    </source>
</evidence>
<dbReference type="VEuPathDB" id="FungiDB:MELLADRAFT_118594"/>
<feature type="compositionally biased region" description="Polar residues" evidence="2">
    <location>
        <begin position="27"/>
        <end position="53"/>
    </location>
</feature>
<accession>F4SB34</accession>
<dbReference type="Proteomes" id="UP000001072">
    <property type="component" value="Unassembled WGS sequence"/>
</dbReference>
<feature type="region of interest" description="Disordered" evidence="2">
    <location>
        <begin position="19"/>
        <end position="61"/>
    </location>
</feature>
<keyword evidence="4" id="KW-1185">Reference proteome</keyword>
<evidence type="ECO:0000313" key="4">
    <source>
        <dbReference type="Proteomes" id="UP000001072"/>
    </source>
</evidence>
<keyword evidence="1" id="KW-0175">Coiled coil</keyword>
<proteinExistence type="predicted"/>
<feature type="region of interest" description="Disordered" evidence="2">
    <location>
        <begin position="189"/>
        <end position="210"/>
    </location>
</feature>